<dbReference type="Gene3D" id="3.55.50.30">
    <property type="match status" value="1"/>
</dbReference>
<feature type="domain" description="Protein FecR C-terminal" evidence="3">
    <location>
        <begin position="254"/>
        <end position="320"/>
    </location>
</feature>
<keyword evidence="1" id="KW-0472">Membrane</keyword>
<dbReference type="Pfam" id="PF16344">
    <property type="entry name" value="FecR_C"/>
    <property type="match status" value="1"/>
</dbReference>
<keyword evidence="1" id="KW-0812">Transmembrane</keyword>
<dbReference type="InterPro" id="IPR032508">
    <property type="entry name" value="FecR_C"/>
</dbReference>
<protein>
    <submittedName>
        <fullName evidence="4">FecR family protein</fullName>
    </submittedName>
</protein>
<dbReference type="Pfam" id="PF04773">
    <property type="entry name" value="FecR"/>
    <property type="match status" value="1"/>
</dbReference>
<feature type="domain" description="FecR protein" evidence="2">
    <location>
        <begin position="114"/>
        <end position="207"/>
    </location>
</feature>
<evidence type="ECO:0000256" key="1">
    <source>
        <dbReference type="SAM" id="Phobius"/>
    </source>
</evidence>
<dbReference type="AlphaFoldDB" id="A0A315ZLC2"/>
<accession>A0A315ZLC2</accession>
<dbReference type="Gene3D" id="2.60.120.1440">
    <property type="match status" value="1"/>
</dbReference>
<evidence type="ECO:0000259" key="2">
    <source>
        <dbReference type="Pfam" id="PF04773"/>
    </source>
</evidence>
<feature type="transmembrane region" description="Helical" evidence="1">
    <location>
        <begin position="79"/>
        <end position="100"/>
    </location>
</feature>
<dbReference type="PANTHER" id="PTHR30273:SF2">
    <property type="entry name" value="PROTEIN FECR"/>
    <property type="match status" value="1"/>
</dbReference>
<dbReference type="GO" id="GO:0016989">
    <property type="term" value="F:sigma factor antagonist activity"/>
    <property type="evidence" value="ECO:0007669"/>
    <property type="project" value="TreeGrafter"/>
</dbReference>
<dbReference type="EMBL" id="QGDO01000010">
    <property type="protein sequence ID" value="PWJ34974.1"/>
    <property type="molecule type" value="Genomic_DNA"/>
</dbReference>
<comment type="caution">
    <text evidence="4">The sequence shown here is derived from an EMBL/GenBank/DDBJ whole genome shotgun (WGS) entry which is preliminary data.</text>
</comment>
<reference evidence="4 5" key="1">
    <citation type="submission" date="2018-03" db="EMBL/GenBank/DDBJ databases">
        <title>Genomic Encyclopedia of Archaeal and Bacterial Type Strains, Phase II (KMG-II): from individual species to whole genera.</title>
        <authorList>
            <person name="Goeker M."/>
        </authorList>
    </citation>
    <scope>NUCLEOTIDE SEQUENCE [LARGE SCALE GENOMIC DNA]</scope>
    <source>
        <strain evidence="4 5">DSM 28229</strain>
    </source>
</reference>
<sequence>MNVENKSQFFKYVSEGKKDKDFLKWFYENHQDGEVEKWLEEQWAIADQIPHTFSKEKVWKHIENETSDHKSSISLWIGYRNIAAILLPLLCALGILGYVLNESSNVVAPSLSHIVVPEGGRSHIVLPDQTEVWLNGGSSLTYANAFEGSERLVELKGEGFFDVTHNPKQPFLVKVEDVEIKVLGTSFNVLQDSEKGSVTSTLVEGKIAAQLPNKDEAVVLKPGQQLNFDRKRKGYWVKNVDVNLFTSWRHGRLELNAIKLSEAVKHLSKKYNKTIKIKDSEIADERLTADLSNEDLYDVLDLLEATLQLSYKEENNEIILMKK</sequence>
<evidence type="ECO:0000313" key="5">
    <source>
        <dbReference type="Proteomes" id="UP000245535"/>
    </source>
</evidence>
<dbReference type="InterPro" id="IPR012373">
    <property type="entry name" value="Ferrdict_sens_TM"/>
</dbReference>
<dbReference type="OrthoDB" id="1452822at2"/>
<evidence type="ECO:0000259" key="3">
    <source>
        <dbReference type="Pfam" id="PF16344"/>
    </source>
</evidence>
<proteinExistence type="predicted"/>
<dbReference type="PANTHER" id="PTHR30273">
    <property type="entry name" value="PERIPLASMIC SIGNAL SENSOR AND SIGMA FACTOR ACTIVATOR FECR-RELATED"/>
    <property type="match status" value="1"/>
</dbReference>
<dbReference type="InterPro" id="IPR006860">
    <property type="entry name" value="FecR"/>
</dbReference>
<evidence type="ECO:0000313" key="4">
    <source>
        <dbReference type="EMBL" id="PWJ34974.1"/>
    </source>
</evidence>
<keyword evidence="5" id="KW-1185">Reference proteome</keyword>
<keyword evidence="1" id="KW-1133">Transmembrane helix</keyword>
<name>A0A315ZLC2_SEDFL</name>
<gene>
    <name evidence="4" type="ORF">BC781_11015</name>
</gene>
<organism evidence="4 5">
    <name type="scientific">Sediminitomix flava</name>
    <dbReference type="NCBI Taxonomy" id="379075"/>
    <lineage>
        <taxon>Bacteria</taxon>
        <taxon>Pseudomonadati</taxon>
        <taxon>Bacteroidota</taxon>
        <taxon>Cytophagia</taxon>
        <taxon>Cytophagales</taxon>
        <taxon>Flammeovirgaceae</taxon>
        <taxon>Sediminitomix</taxon>
    </lineage>
</organism>
<dbReference type="Proteomes" id="UP000245535">
    <property type="component" value="Unassembled WGS sequence"/>
</dbReference>
<dbReference type="PIRSF" id="PIRSF018266">
    <property type="entry name" value="FecR"/>
    <property type="match status" value="1"/>
</dbReference>